<dbReference type="InterPro" id="IPR036291">
    <property type="entry name" value="NAD(P)-bd_dom_sf"/>
</dbReference>
<accession>A0A0A2GSB4</accession>
<dbReference type="InterPro" id="IPR022893">
    <property type="entry name" value="Shikimate_DH_fam"/>
</dbReference>
<dbReference type="GO" id="GO:0004764">
    <property type="term" value="F:shikimate 3-dehydrogenase (NADP+) activity"/>
    <property type="evidence" value="ECO:0007669"/>
    <property type="project" value="UniProtKB-EC"/>
</dbReference>
<dbReference type="OrthoDB" id="9792692at2"/>
<dbReference type="SUPFAM" id="SSF51735">
    <property type="entry name" value="NAD(P)-binding Rossmann-fold domains"/>
    <property type="match status" value="1"/>
</dbReference>
<keyword evidence="3" id="KW-0057">Aromatic amino acid biosynthesis</keyword>
<dbReference type="RefSeq" id="WP_035325101.1">
    <property type="nucleotide sequence ID" value="NZ_CP015125.1"/>
</dbReference>
<dbReference type="Gene3D" id="3.40.50.720">
    <property type="entry name" value="NAD(P)-binding Rossmann-like Domain"/>
    <property type="match status" value="1"/>
</dbReference>
<dbReference type="EC" id="1.1.1.25" evidence="5"/>
<dbReference type="InterPro" id="IPR046346">
    <property type="entry name" value="Aminoacid_DH-like_N_sf"/>
</dbReference>
<dbReference type="Pfam" id="PF08501">
    <property type="entry name" value="Shikimate_dh_N"/>
    <property type="match status" value="1"/>
</dbReference>
<protein>
    <submittedName>
        <fullName evidence="5">Shikimate dehydrogenase</fullName>
        <ecNumber evidence="5">1.1.1.25</ecNumber>
    </submittedName>
</protein>
<comment type="pathway">
    <text evidence="1">Metabolic intermediate biosynthesis; chorismate biosynthesis; chorismate from D-erythrose 4-phosphate and phosphoenolpyruvate: step 4/7.</text>
</comment>
<dbReference type="CDD" id="cd01065">
    <property type="entry name" value="NAD_bind_Shikimate_DH"/>
    <property type="match status" value="1"/>
</dbReference>
<dbReference type="GO" id="GO:0050661">
    <property type="term" value="F:NADP binding"/>
    <property type="evidence" value="ECO:0007669"/>
    <property type="project" value="TreeGrafter"/>
</dbReference>
<reference evidence="5 6" key="1">
    <citation type="submission" date="2014-10" db="EMBL/GenBank/DDBJ databases">
        <title>Draft genome sequence of the proteorhodopsin-containing marine bacterium Dokdonia donghaensis.</title>
        <authorList>
            <person name="Gomez-Consarnau L."/>
            <person name="Gonzalez J.M."/>
            <person name="Riedel T."/>
            <person name="Jaenicke S."/>
            <person name="Wagner-Doebler I."/>
            <person name="Fuhrman J.A."/>
        </authorList>
    </citation>
    <scope>NUCLEOTIDE SEQUENCE [LARGE SCALE GENOMIC DNA]</scope>
    <source>
        <strain evidence="5 6">DSW-1</strain>
    </source>
</reference>
<dbReference type="SUPFAM" id="SSF53223">
    <property type="entry name" value="Aminoacid dehydrogenase-like, N-terminal domain"/>
    <property type="match status" value="1"/>
</dbReference>
<dbReference type="AlphaFoldDB" id="A0A0A2GSB4"/>
<dbReference type="Proteomes" id="UP000030140">
    <property type="component" value="Unassembled WGS sequence"/>
</dbReference>
<dbReference type="Gene3D" id="3.40.50.10860">
    <property type="entry name" value="Leucine Dehydrogenase, chain A, domain 1"/>
    <property type="match status" value="1"/>
</dbReference>
<name>A0A0A2GSB4_9FLAO</name>
<dbReference type="InterPro" id="IPR013708">
    <property type="entry name" value="Shikimate_DH-bd_N"/>
</dbReference>
<evidence type="ECO:0000256" key="1">
    <source>
        <dbReference type="ARBA" id="ARBA00004871"/>
    </source>
</evidence>
<gene>
    <name evidence="5" type="primary">aroE</name>
    <name evidence="5" type="ORF">NV36_04035</name>
</gene>
<dbReference type="PANTHER" id="PTHR21089">
    <property type="entry name" value="SHIKIMATE DEHYDROGENASE"/>
    <property type="match status" value="1"/>
</dbReference>
<dbReference type="PANTHER" id="PTHR21089:SF1">
    <property type="entry name" value="BIFUNCTIONAL 3-DEHYDROQUINATE DEHYDRATASE_SHIKIMATE DEHYDROGENASE, CHLOROPLASTIC"/>
    <property type="match status" value="1"/>
</dbReference>
<organism evidence="5 6">
    <name type="scientific">Dokdonia donghaensis DSW-1</name>
    <dbReference type="NCBI Taxonomy" id="1300343"/>
    <lineage>
        <taxon>Bacteria</taxon>
        <taxon>Pseudomonadati</taxon>
        <taxon>Bacteroidota</taxon>
        <taxon>Flavobacteriia</taxon>
        <taxon>Flavobacteriales</taxon>
        <taxon>Flavobacteriaceae</taxon>
        <taxon>Dokdonia</taxon>
    </lineage>
</organism>
<comment type="caution">
    <text evidence="5">The sequence shown here is derived from an EMBL/GenBank/DDBJ whole genome shotgun (WGS) entry which is preliminary data.</text>
</comment>
<feature type="domain" description="Shikimate dehydrogenase substrate binding N-terminal" evidence="4">
    <location>
        <begin position="13"/>
        <end position="93"/>
    </location>
</feature>
<evidence type="ECO:0000313" key="5">
    <source>
        <dbReference type="EMBL" id="KGO06087.1"/>
    </source>
</evidence>
<dbReference type="KEGG" id="ddo:I597_2581"/>
<dbReference type="GO" id="GO:0009423">
    <property type="term" value="P:chorismate biosynthetic process"/>
    <property type="evidence" value="ECO:0007669"/>
    <property type="project" value="TreeGrafter"/>
</dbReference>
<keyword evidence="2 5" id="KW-0560">Oxidoreductase</keyword>
<proteinExistence type="predicted"/>
<evidence type="ECO:0000259" key="4">
    <source>
        <dbReference type="Pfam" id="PF08501"/>
    </source>
</evidence>
<evidence type="ECO:0000313" key="6">
    <source>
        <dbReference type="Proteomes" id="UP000030140"/>
    </source>
</evidence>
<dbReference type="PATRIC" id="fig|1300343.5.peg.2622"/>
<sequence>MEREQDKVNKYGLFGKDIGYSFSRGYFEEKFDRLQINAQYVNFDVPDAKTLQEVLLVRSAIGYNVTIPYKQDIIPFLNRLDTHAAAIGAVNTVKTEDDGTLTGYNTDYIGFRDSLLERFGESHFCDFDETVLSVSSYKCLILGTGGASKAVHYAMQQLGVDCTFVSRKRSNNSLQYEDLNEQIIKDHTFIVNTTPVGTFPEVEMAPAIPYQYIGDAHIAFDLIYNPEQSTFLKKALQQGAQIINGFRMLELQAEASWSIWNS</sequence>
<dbReference type="EMBL" id="JSAQ01000001">
    <property type="protein sequence ID" value="KGO06087.1"/>
    <property type="molecule type" value="Genomic_DNA"/>
</dbReference>
<keyword evidence="6" id="KW-1185">Reference proteome</keyword>
<dbReference type="GO" id="GO:0019632">
    <property type="term" value="P:shikimate metabolic process"/>
    <property type="evidence" value="ECO:0007669"/>
    <property type="project" value="TreeGrafter"/>
</dbReference>
<evidence type="ECO:0000256" key="2">
    <source>
        <dbReference type="ARBA" id="ARBA00023002"/>
    </source>
</evidence>
<evidence type="ECO:0000256" key="3">
    <source>
        <dbReference type="ARBA" id="ARBA00023141"/>
    </source>
</evidence>
<keyword evidence="3" id="KW-0028">Amino-acid biosynthesis</keyword>
<dbReference type="GO" id="GO:0009073">
    <property type="term" value="P:aromatic amino acid family biosynthetic process"/>
    <property type="evidence" value="ECO:0007669"/>
    <property type="project" value="UniProtKB-KW"/>
</dbReference>
<dbReference type="GO" id="GO:0005829">
    <property type="term" value="C:cytosol"/>
    <property type="evidence" value="ECO:0007669"/>
    <property type="project" value="TreeGrafter"/>
</dbReference>